<reference evidence="7 8" key="1">
    <citation type="submission" date="2021-07" db="EMBL/GenBank/DDBJ databases">
        <title>Paraburkholderia edwinii protects Aspergillus sp. from phenazines by acting as a toxin sponge.</title>
        <authorList>
            <person name="Dahlstrom K.M."/>
            <person name="Newman D.K."/>
        </authorList>
    </citation>
    <scope>NUCLEOTIDE SEQUENCE [LARGE SCALE GENOMIC DNA]</scope>
    <source>
        <strain evidence="7 8">Pe01</strain>
    </source>
</reference>
<protein>
    <submittedName>
        <fullName evidence="7">ABC transporter substrate-binding protein</fullName>
    </submittedName>
</protein>
<comment type="subcellular location">
    <subcellularLocation>
        <location evidence="1">Endomembrane system</location>
    </subcellularLocation>
</comment>
<keyword evidence="6" id="KW-0472">Membrane</keyword>
<evidence type="ECO:0000256" key="4">
    <source>
        <dbReference type="ARBA" id="ARBA00022519"/>
    </source>
</evidence>
<dbReference type="PANTHER" id="PTHR30024:SF7">
    <property type="entry name" value="NITRATE_NITRITE BINDING PROTEIN NRTA"/>
    <property type="match status" value="1"/>
</dbReference>
<keyword evidence="2" id="KW-0813">Transport</keyword>
<evidence type="ECO:0000256" key="2">
    <source>
        <dbReference type="ARBA" id="ARBA00022448"/>
    </source>
</evidence>
<dbReference type="CDD" id="cd13553">
    <property type="entry name" value="PBP2_NrtA_CpmA_like"/>
    <property type="match status" value="1"/>
</dbReference>
<evidence type="ECO:0000313" key="8">
    <source>
        <dbReference type="Proteomes" id="UP000826462"/>
    </source>
</evidence>
<dbReference type="SUPFAM" id="SSF53850">
    <property type="entry name" value="Periplasmic binding protein-like II"/>
    <property type="match status" value="1"/>
</dbReference>
<proteinExistence type="predicted"/>
<dbReference type="EMBL" id="CP080096">
    <property type="protein sequence ID" value="QYD72073.1"/>
    <property type="molecule type" value="Genomic_DNA"/>
</dbReference>
<name>A0ABX8USR2_9BURK</name>
<sequence>MTESTHTVGLDASHTAHASSGRLEKTHLRLGFVALSDAAPLVAAKLYEFGHAHGLTLELVRQPSWAAVRDKLISGDLDAAHALYGLVYGVQLGLGGPQTDMAVLMVLNRNGQAITLSRRLTEALASHRTLPEALATLGRKPVFAQTFPTGTHAMWLYYWLAAQHVHPLRDIESVVIPPPQMVDALAQDRLDGLCVGEPWNAVAEARGVGGTITYSSEIWPDHPEKVLACRRDFVSRFPNTSRALVQTMLEACRWLDDDRHCSEIARRLAQPEFIGVPVEAIAPRLQRETGTGTRLPVRFFAGSGNVNYPRPDDGVWFLTQYQRWGMIDARDDYAQIAAQINQTQLYREAAQNVGVTVPVTQAPQVLIDGCVWDGSNPVQYANTFAIRGL</sequence>
<dbReference type="Pfam" id="PF13379">
    <property type="entry name" value="NMT1_2"/>
    <property type="match status" value="1"/>
</dbReference>
<dbReference type="Gene3D" id="3.40.190.10">
    <property type="entry name" value="Periplasmic binding protein-like II"/>
    <property type="match status" value="2"/>
</dbReference>
<evidence type="ECO:0000256" key="6">
    <source>
        <dbReference type="ARBA" id="ARBA00023136"/>
    </source>
</evidence>
<accession>A0ABX8USR2</accession>
<dbReference type="PANTHER" id="PTHR30024">
    <property type="entry name" value="ALIPHATIC SULFONATES-BINDING PROTEIN-RELATED"/>
    <property type="match status" value="1"/>
</dbReference>
<evidence type="ECO:0000256" key="5">
    <source>
        <dbReference type="ARBA" id="ARBA00022729"/>
    </source>
</evidence>
<keyword evidence="3" id="KW-1003">Cell membrane</keyword>
<evidence type="ECO:0000256" key="3">
    <source>
        <dbReference type="ARBA" id="ARBA00022475"/>
    </source>
</evidence>
<dbReference type="RefSeq" id="WP_219801501.1">
    <property type="nucleotide sequence ID" value="NZ_CP080096.1"/>
</dbReference>
<organism evidence="7 8">
    <name type="scientific">Paraburkholderia edwinii</name>
    <dbReference type="NCBI Taxonomy" id="2861782"/>
    <lineage>
        <taxon>Bacteria</taxon>
        <taxon>Pseudomonadati</taxon>
        <taxon>Pseudomonadota</taxon>
        <taxon>Betaproteobacteria</taxon>
        <taxon>Burkholderiales</taxon>
        <taxon>Burkholderiaceae</taxon>
        <taxon>Paraburkholderia</taxon>
    </lineage>
</organism>
<dbReference type="Proteomes" id="UP000826462">
    <property type="component" value="Chromosome 2"/>
</dbReference>
<keyword evidence="5" id="KW-0732">Signal</keyword>
<keyword evidence="8" id="KW-1185">Reference proteome</keyword>
<dbReference type="InterPro" id="IPR044527">
    <property type="entry name" value="NrtA/CpmA_ABC-bd_dom"/>
</dbReference>
<keyword evidence="4" id="KW-0997">Cell inner membrane</keyword>
<evidence type="ECO:0000313" key="7">
    <source>
        <dbReference type="EMBL" id="QYD72073.1"/>
    </source>
</evidence>
<gene>
    <name evidence="7" type="ORF">KZJ38_34550</name>
</gene>
<evidence type="ECO:0000256" key="1">
    <source>
        <dbReference type="ARBA" id="ARBA00004308"/>
    </source>
</evidence>